<organism evidence="2 3">
    <name type="scientific">Dactylellina haptotyla (strain CBS 200.50)</name>
    <name type="common">Nematode-trapping fungus</name>
    <name type="synonym">Monacrosporium haptotylum</name>
    <dbReference type="NCBI Taxonomy" id="1284197"/>
    <lineage>
        <taxon>Eukaryota</taxon>
        <taxon>Fungi</taxon>
        <taxon>Dikarya</taxon>
        <taxon>Ascomycota</taxon>
        <taxon>Pezizomycotina</taxon>
        <taxon>Orbiliomycetes</taxon>
        <taxon>Orbiliales</taxon>
        <taxon>Orbiliaceae</taxon>
        <taxon>Dactylellina</taxon>
    </lineage>
</organism>
<evidence type="ECO:0000313" key="3">
    <source>
        <dbReference type="Proteomes" id="UP000015100"/>
    </source>
</evidence>
<proteinExistence type="predicted"/>
<dbReference type="PANTHER" id="PTHR31527:SF0">
    <property type="entry name" value="RE64534P"/>
    <property type="match status" value="1"/>
</dbReference>
<evidence type="ECO:0000259" key="1">
    <source>
        <dbReference type="Pfam" id="PF09347"/>
    </source>
</evidence>
<dbReference type="Pfam" id="PF09347">
    <property type="entry name" value="DUF1989"/>
    <property type="match status" value="1"/>
</dbReference>
<sequence length="303" mass="33544">MEEREPQPAYLASPGSVLNVDRSFYSSVASAPRVLKSSITIPPRSAKAVNVPAGCIFRFSTPSGPQVGDLNLWNAKNPHERFWASRTRQLQASHVTTFDRMWSCLPYLRPMATIIADSLQDFGVSKWGGRCHDLLGTRCDPYVNKMLTGDDYDFHCHSNLVRAILPFGLTEPDVHDVLNIFQVTGLNSSGKYFMEASPARPGDYIEFFAEQDLLVALSTCPGGDLSKWGWGEGATGANEENDKGGMLECCREIAVEVYEIEEGVRAEVLNGWKEPKRPDYKGMHGMMVPVGEGVMETRSEETA</sequence>
<gene>
    <name evidence="2" type="ORF">H072_9654</name>
</gene>
<dbReference type="PANTHER" id="PTHR31527">
    <property type="entry name" value="RE64534P"/>
    <property type="match status" value="1"/>
</dbReference>
<accession>S8A262</accession>
<dbReference type="OMA" id="FMKASPV"/>
<dbReference type="Proteomes" id="UP000015100">
    <property type="component" value="Unassembled WGS sequence"/>
</dbReference>
<reference evidence="2 3" key="1">
    <citation type="journal article" date="2013" name="PLoS Genet.">
        <title>Genomic mechanisms accounting for the adaptation to parasitism in nematode-trapping fungi.</title>
        <authorList>
            <person name="Meerupati T."/>
            <person name="Andersson K.M."/>
            <person name="Friman E."/>
            <person name="Kumar D."/>
            <person name="Tunlid A."/>
            <person name="Ahren D."/>
        </authorList>
    </citation>
    <scope>NUCLEOTIDE SEQUENCE [LARGE SCALE GENOMIC DNA]</scope>
    <source>
        <strain evidence="2 3">CBS 200.50</strain>
    </source>
</reference>
<dbReference type="eggNOG" id="ENOG502QSJ0">
    <property type="taxonomic scope" value="Eukaryota"/>
</dbReference>
<evidence type="ECO:0000313" key="2">
    <source>
        <dbReference type="EMBL" id="EPS36794.1"/>
    </source>
</evidence>
<dbReference type="STRING" id="1284197.S8A262"/>
<dbReference type="AlphaFoldDB" id="S8A262"/>
<reference evidence="3" key="2">
    <citation type="submission" date="2013-04" db="EMBL/GenBank/DDBJ databases">
        <title>Genomic mechanisms accounting for the adaptation to parasitism in nematode-trapping fungi.</title>
        <authorList>
            <person name="Ahren D.G."/>
        </authorList>
    </citation>
    <scope>NUCLEOTIDE SEQUENCE [LARGE SCALE GENOMIC DNA]</scope>
    <source>
        <strain evidence="3">CBS 200.50</strain>
    </source>
</reference>
<protein>
    <recommendedName>
        <fullName evidence="1">DUF1989 domain-containing protein</fullName>
    </recommendedName>
</protein>
<name>S8A262_DACHA</name>
<comment type="caution">
    <text evidence="2">The sequence shown here is derived from an EMBL/GenBank/DDBJ whole genome shotgun (WGS) entry which is preliminary data.</text>
</comment>
<keyword evidence="3" id="KW-1185">Reference proteome</keyword>
<feature type="domain" description="DUF1989" evidence="1">
    <location>
        <begin position="40"/>
        <end position="214"/>
    </location>
</feature>
<dbReference type="InterPro" id="IPR018959">
    <property type="entry name" value="DUF1989"/>
</dbReference>
<dbReference type="EMBL" id="AQGS01000823">
    <property type="protein sequence ID" value="EPS36794.1"/>
    <property type="molecule type" value="Genomic_DNA"/>
</dbReference>
<dbReference type="HOGENOM" id="CLU_054069_0_0_1"/>
<dbReference type="OrthoDB" id="504708at2759"/>